<evidence type="ECO:0000313" key="7">
    <source>
        <dbReference type="EMBL" id="KPI44084.1"/>
    </source>
</evidence>
<dbReference type="Proteomes" id="UP000038010">
    <property type="component" value="Unassembled WGS sequence"/>
</dbReference>
<dbReference type="EMBL" id="LFJN01000004">
    <property type="protein sequence ID" value="KPI44084.1"/>
    <property type="molecule type" value="Genomic_DNA"/>
</dbReference>
<dbReference type="GO" id="GO:0071949">
    <property type="term" value="F:FAD binding"/>
    <property type="evidence" value="ECO:0007669"/>
    <property type="project" value="InterPro"/>
</dbReference>
<dbReference type="SUPFAM" id="SSF51905">
    <property type="entry name" value="FAD/NAD(P)-binding domain"/>
    <property type="match status" value="1"/>
</dbReference>
<keyword evidence="5" id="KW-0503">Monooxygenase</keyword>
<dbReference type="InterPro" id="IPR050493">
    <property type="entry name" value="FAD-dep_Monooxygenase_BioMet"/>
</dbReference>
<dbReference type="PANTHER" id="PTHR13789">
    <property type="entry name" value="MONOOXYGENASE"/>
    <property type="match status" value="1"/>
</dbReference>
<dbReference type="AlphaFoldDB" id="A0A0N1H9F1"/>
<dbReference type="SUPFAM" id="SSF54373">
    <property type="entry name" value="FAD-linked reductases, C-terminal domain"/>
    <property type="match status" value="1"/>
</dbReference>
<evidence type="ECO:0000313" key="8">
    <source>
        <dbReference type="Proteomes" id="UP000038010"/>
    </source>
</evidence>
<dbReference type="VEuPathDB" id="FungiDB:AB675_6549"/>
<keyword evidence="3" id="KW-0274">FAD</keyword>
<proteinExistence type="inferred from homology"/>
<sequence>MKDLSIIVVGAGIGGLQTALALAAKGFKVTVLEEVEEFREVGAGIRVPPNSIILSESHGVDFSRISKCVSLGNRFVDWKGKNLLDVPFQDIEAQYGGSYYFLHRADLINLLLDTVRANNSIDLRMGAKVARYDFDRPAVYLEDGEELFCDLVACSDGIKSAARDTINGKPCPPEDTGDVAYRILVPAQPLLDDPDMSHLVTEPWAVHWIGPSAHAVGYPLRDGKLYNIIIDITHDTDPSPPLSFSDWMQKHSNEELVDRFKDWCPEVRKILSLTGTYLKWKLADFEQLDTWVHPSNAAVLLGDASHPMMPYMAQGAAQATEDAACLASCLAHFDNLPEALHVYQERRIPRTAYIARNTRVLQEWWHVHDGPLKDKRDAAMATQDSDDNPMFWGSKTRRDWLFGFDARKLDADVQMPSLPPEVDAEDSVYKYLRLRRTE</sequence>
<evidence type="ECO:0000256" key="5">
    <source>
        <dbReference type="ARBA" id="ARBA00023033"/>
    </source>
</evidence>
<dbReference type="OrthoDB" id="16820at2759"/>
<dbReference type="InterPro" id="IPR002938">
    <property type="entry name" value="FAD-bd"/>
</dbReference>
<keyword evidence="4" id="KW-0560">Oxidoreductase</keyword>
<dbReference type="PRINTS" id="PR00420">
    <property type="entry name" value="RNGMNOXGNASE"/>
</dbReference>
<dbReference type="STRING" id="1664694.A0A0N1H9F1"/>
<keyword evidence="2" id="KW-0285">Flavoprotein</keyword>
<dbReference type="InterPro" id="IPR036188">
    <property type="entry name" value="FAD/NAD-bd_sf"/>
</dbReference>
<reference evidence="7 8" key="1">
    <citation type="submission" date="2015-06" db="EMBL/GenBank/DDBJ databases">
        <title>Draft genome of the ant-associated black yeast Phialophora attae CBS 131958.</title>
        <authorList>
            <person name="Moreno L.F."/>
            <person name="Stielow B.J."/>
            <person name="de Hoog S."/>
            <person name="Vicente V.A."/>
            <person name="Weiss V.A."/>
            <person name="de Vries M."/>
            <person name="Cruz L.M."/>
            <person name="Souza E.M."/>
        </authorList>
    </citation>
    <scope>NUCLEOTIDE SEQUENCE [LARGE SCALE GENOMIC DNA]</scope>
    <source>
        <strain evidence="7 8">CBS 131958</strain>
    </source>
</reference>
<dbReference type="Gene3D" id="3.50.50.60">
    <property type="entry name" value="FAD/NAD(P)-binding domain"/>
    <property type="match status" value="1"/>
</dbReference>
<evidence type="ECO:0000259" key="6">
    <source>
        <dbReference type="Pfam" id="PF01494"/>
    </source>
</evidence>
<gene>
    <name evidence="7" type="ORF">AB675_6549</name>
</gene>
<evidence type="ECO:0000256" key="1">
    <source>
        <dbReference type="ARBA" id="ARBA00007992"/>
    </source>
</evidence>
<accession>A0A0N1H9F1</accession>
<keyword evidence="8" id="KW-1185">Reference proteome</keyword>
<comment type="caution">
    <text evidence="7">The sequence shown here is derived from an EMBL/GenBank/DDBJ whole genome shotgun (WGS) entry which is preliminary data.</text>
</comment>
<dbReference type="Pfam" id="PF01494">
    <property type="entry name" value="FAD_binding_3"/>
    <property type="match status" value="1"/>
</dbReference>
<evidence type="ECO:0000256" key="3">
    <source>
        <dbReference type="ARBA" id="ARBA00022827"/>
    </source>
</evidence>
<organism evidence="7 8">
    <name type="scientific">Cyphellophora attinorum</name>
    <dbReference type="NCBI Taxonomy" id="1664694"/>
    <lineage>
        <taxon>Eukaryota</taxon>
        <taxon>Fungi</taxon>
        <taxon>Dikarya</taxon>
        <taxon>Ascomycota</taxon>
        <taxon>Pezizomycotina</taxon>
        <taxon>Eurotiomycetes</taxon>
        <taxon>Chaetothyriomycetidae</taxon>
        <taxon>Chaetothyriales</taxon>
        <taxon>Cyphellophoraceae</taxon>
        <taxon>Cyphellophora</taxon>
    </lineage>
</organism>
<dbReference type="GO" id="GO:0004497">
    <property type="term" value="F:monooxygenase activity"/>
    <property type="evidence" value="ECO:0007669"/>
    <property type="project" value="UniProtKB-KW"/>
</dbReference>
<name>A0A0N1H9F1_9EURO</name>
<dbReference type="PANTHER" id="PTHR13789:SF147">
    <property type="entry name" value="PUTATIVE (AFU_ORTHOLOGUE AFUA_2G01950)-RELATED"/>
    <property type="match status" value="1"/>
</dbReference>
<evidence type="ECO:0000256" key="4">
    <source>
        <dbReference type="ARBA" id="ARBA00023002"/>
    </source>
</evidence>
<evidence type="ECO:0000256" key="2">
    <source>
        <dbReference type="ARBA" id="ARBA00022630"/>
    </source>
</evidence>
<comment type="similarity">
    <text evidence="1">Belongs to the paxM FAD-dependent monooxygenase family.</text>
</comment>
<protein>
    <submittedName>
        <fullName evidence="7">3-hydroxybenzoate 6-hydroxylase 1</fullName>
    </submittedName>
</protein>
<dbReference type="RefSeq" id="XP_018004047.1">
    <property type="nucleotide sequence ID" value="XM_018146848.1"/>
</dbReference>
<feature type="domain" description="FAD-binding" evidence="6">
    <location>
        <begin position="5"/>
        <end position="357"/>
    </location>
</feature>
<dbReference type="GeneID" id="28738728"/>